<feature type="domain" description="Response regulatory" evidence="12">
    <location>
        <begin position="808"/>
        <end position="921"/>
    </location>
</feature>
<dbReference type="Gene3D" id="3.30.565.10">
    <property type="entry name" value="Histidine kinase-like ATPase, C-terminal domain"/>
    <property type="match status" value="1"/>
</dbReference>
<evidence type="ECO:0000256" key="4">
    <source>
        <dbReference type="ARBA" id="ARBA00022553"/>
    </source>
</evidence>
<dbReference type="Gene3D" id="3.40.50.2300">
    <property type="match status" value="3"/>
</dbReference>
<dbReference type="AlphaFoldDB" id="A0A364Y032"/>
<keyword evidence="10" id="KW-0812">Transmembrane</keyword>
<feature type="transmembrane region" description="Helical" evidence="10">
    <location>
        <begin position="12"/>
        <end position="35"/>
    </location>
</feature>
<dbReference type="InterPro" id="IPR003660">
    <property type="entry name" value="HAMP_dom"/>
</dbReference>
<dbReference type="Proteomes" id="UP000251889">
    <property type="component" value="Unassembled WGS sequence"/>
</dbReference>
<dbReference type="CDD" id="cd16922">
    <property type="entry name" value="HATPase_EvgS-ArcB-TorS-like"/>
    <property type="match status" value="1"/>
</dbReference>
<feature type="domain" description="HAMP" evidence="13">
    <location>
        <begin position="220"/>
        <end position="272"/>
    </location>
</feature>
<dbReference type="SMART" id="SM00304">
    <property type="entry name" value="HAMP"/>
    <property type="match status" value="1"/>
</dbReference>
<dbReference type="Pfam" id="PF02518">
    <property type="entry name" value="HATPase_c"/>
    <property type="match status" value="1"/>
</dbReference>
<keyword evidence="10" id="KW-1133">Transmembrane helix</keyword>
<evidence type="ECO:0000259" key="13">
    <source>
        <dbReference type="PROSITE" id="PS50885"/>
    </source>
</evidence>
<dbReference type="SMART" id="SM00388">
    <property type="entry name" value="HisKA"/>
    <property type="match status" value="1"/>
</dbReference>
<feature type="coiled-coil region" evidence="9">
    <location>
        <begin position="426"/>
        <end position="509"/>
    </location>
</feature>
<evidence type="ECO:0000256" key="8">
    <source>
        <dbReference type="PROSITE-ProRule" id="PRU00169"/>
    </source>
</evidence>
<organism evidence="14 15">
    <name type="scientific">Pseudochryseolinea flava</name>
    <dbReference type="NCBI Taxonomy" id="2059302"/>
    <lineage>
        <taxon>Bacteria</taxon>
        <taxon>Pseudomonadati</taxon>
        <taxon>Bacteroidota</taxon>
        <taxon>Cytophagia</taxon>
        <taxon>Cytophagales</taxon>
        <taxon>Fulvivirgaceae</taxon>
        <taxon>Pseudochryseolinea</taxon>
    </lineage>
</organism>
<keyword evidence="5" id="KW-0808">Transferase</keyword>
<comment type="catalytic activity">
    <reaction evidence="1">
        <text>ATP + protein L-histidine = ADP + protein N-phospho-L-histidine.</text>
        <dbReference type="EC" id="2.7.13.3"/>
    </reaction>
</comment>
<reference evidence="14 15" key="1">
    <citation type="submission" date="2018-06" db="EMBL/GenBank/DDBJ databases">
        <title>Chryseolinea flavus sp. nov., a member of the phylum Bacteroidetes isolated from soil.</title>
        <authorList>
            <person name="Li Y."/>
            <person name="Wang J."/>
        </authorList>
    </citation>
    <scope>NUCLEOTIDE SEQUENCE [LARGE SCALE GENOMIC DNA]</scope>
    <source>
        <strain evidence="14 15">SDU1-6</strain>
    </source>
</reference>
<dbReference type="SMART" id="SM00387">
    <property type="entry name" value="HATPase_c"/>
    <property type="match status" value="1"/>
</dbReference>
<comment type="subcellular location">
    <subcellularLocation>
        <location evidence="2">Membrane</location>
    </subcellularLocation>
</comment>
<feature type="transmembrane region" description="Helical" evidence="10">
    <location>
        <begin position="178"/>
        <end position="199"/>
    </location>
</feature>
<keyword evidence="7" id="KW-0902">Two-component regulatory system</keyword>
<dbReference type="PROSITE" id="PS50110">
    <property type="entry name" value="RESPONSE_REGULATORY"/>
    <property type="match status" value="3"/>
</dbReference>
<name>A0A364Y032_9BACT</name>
<keyword evidence="15" id="KW-1185">Reference proteome</keyword>
<evidence type="ECO:0000256" key="7">
    <source>
        <dbReference type="ARBA" id="ARBA00023012"/>
    </source>
</evidence>
<evidence type="ECO:0000313" key="15">
    <source>
        <dbReference type="Proteomes" id="UP000251889"/>
    </source>
</evidence>
<dbReference type="InterPro" id="IPR003594">
    <property type="entry name" value="HATPase_dom"/>
</dbReference>
<evidence type="ECO:0000256" key="10">
    <source>
        <dbReference type="SAM" id="Phobius"/>
    </source>
</evidence>
<proteinExistence type="predicted"/>
<dbReference type="GO" id="GO:0016020">
    <property type="term" value="C:membrane"/>
    <property type="evidence" value="ECO:0007669"/>
    <property type="project" value="UniProtKB-SubCell"/>
</dbReference>
<evidence type="ECO:0000256" key="3">
    <source>
        <dbReference type="ARBA" id="ARBA00012438"/>
    </source>
</evidence>
<keyword evidence="6 14" id="KW-0418">Kinase</keyword>
<dbReference type="PANTHER" id="PTHR45339">
    <property type="entry name" value="HYBRID SIGNAL TRANSDUCTION HISTIDINE KINASE J"/>
    <property type="match status" value="1"/>
</dbReference>
<evidence type="ECO:0000313" key="14">
    <source>
        <dbReference type="EMBL" id="RAW00019.1"/>
    </source>
</evidence>
<feature type="domain" description="Histidine kinase" evidence="11">
    <location>
        <begin position="533"/>
        <end position="755"/>
    </location>
</feature>
<evidence type="ECO:0000256" key="9">
    <source>
        <dbReference type="SAM" id="Coils"/>
    </source>
</evidence>
<protein>
    <recommendedName>
        <fullName evidence="3">histidine kinase</fullName>
        <ecNumber evidence="3">2.7.13.3</ecNumber>
    </recommendedName>
</protein>
<dbReference type="SUPFAM" id="SSF158472">
    <property type="entry name" value="HAMP domain-like"/>
    <property type="match status" value="1"/>
</dbReference>
<feature type="modified residue" description="4-aspartylphosphate" evidence="8">
    <location>
        <position position="1127"/>
    </location>
</feature>
<dbReference type="SUPFAM" id="SSF47384">
    <property type="entry name" value="Homodimeric domain of signal transducing histidine kinase"/>
    <property type="match status" value="1"/>
</dbReference>
<feature type="modified residue" description="4-aspartylphosphate" evidence="8">
    <location>
        <position position="979"/>
    </location>
</feature>
<feature type="coiled-coil region" evidence="9">
    <location>
        <begin position="80"/>
        <end position="107"/>
    </location>
</feature>
<sequence>MGSNVKRNLMIGFGASLIILVISSVASFISISNLLESADLVSHTNLVIRELDNVNAALIDAETGQRGFLLTSNDQFLTPYKDARARAQTAVERLRDLTRDNQDQQASLITLQKHIEERFKYLQAGIDAVNQHVPWSVDNLHKGMAAMDDVRLLIRTMEDREKELLSARTSAMNKFSSFTPPLIVIAAIIALIITIMFYIRVRNDFDERASLQRALEQKDEEVTVRIGIIQNIASQISQGNYQVRVDDRESDALGHVAVSLNKMASSLQNSFSLLSDKEWHQTGLAKLNDVMLGEKTVKVLSKSVVDFLATYTQSHAGAVYILERAELIATAGYAYAPEDHRAKFMIGEGLLGQAVADGKILAIKDIPENSIQINFASGVVKPAHVVAIPVFDGYAIKGAIELASLTEFSTRDLEFLKNASHNIGIALTMAQNRKRLQDLLEETQAQSEELKSQHSELENLNSELEVQAEKLQASEEELKVQQEELKQANQELEERSRLLEERNQVITERNLEIQQKADELTQSTRYKSEFLANMSHELRTPLNSILLLSRLMSENQDNNLTQDQIEYARVIQSSGNGLLALIDEILDLSKIEAGKMQLEYQSVAIRDLIANMKGLFEPVAREKGIAFNTEVGEGTPQFIETDQLRLEQILRNLFSNALKFTSHGFVSFEISLNKKSRGYVCFVVRDTGIGIPKEKQALVFEAFQQADGSTRRKYGGTGLGLSISRELVKLLGGELLLKSEVDAGSEFTIVLPIQKDQVKEIVVEKMQSVSVPLKGTKANGHADAKYISTTIPENIPDDRSAIGDDDKVILIIEDDVNFAKSLLEYTRKRGYKGVVAVRGDEGIDLAGDLRPIGILLDIQLPVKSGWEVMDALKNDSRTRHIPVHIMSSHEVKNESLTRGAVDFINKPFAFEKIQNVFQKIEHVLTHKDRKVLIVEENPKHAKALAYFLETFDVSIEINNAVENAIDSLKRKDVNCVILDMGVPDQKAYDTLEGVRKTPGLENTPIIIFTGKSLSQAEELRIKQYADSIVVKTAHSYKRILDEVSIFLHLMEQQGKDEGASKKYQKLGALDEVLKNRTVLIADDDMRNIFSLTKALEKYEMNVIAAVDGKDALQKLKDNPEVDVVLMDMMMPEMDGYESTTAIRRDARFKDLPVIAVTAKAMMGDRARCINAGASDYITKPVDIDQLFSLLRVWLYEKRH</sequence>
<evidence type="ECO:0000256" key="2">
    <source>
        <dbReference type="ARBA" id="ARBA00004370"/>
    </source>
</evidence>
<evidence type="ECO:0000259" key="12">
    <source>
        <dbReference type="PROSITE" id="PS50110"/>
    </source>
</evidence>
<dbReference type="FunFam" id="3.30.565.10:FF:000010">
    <property type="entry name" value="Sensor histidine kinase RcsC"/>
    <property type="match status" value="1"/>
</dbReference>
<dbReference type="SMART" id="SM00448">
    <property type="entry name" value="REC"/>
    <property type="match status" value="3"/>
</dbReference>
<dbReference type="PROSITE" id="PS50109">
    <property type="entry name" value="HIS_KIN"/>
    <property type="match status" value="1"/>
</dbReference>
<dbReference type="InterPro" id="IPR005467">
    <property type="entry name" value="His_kinase_dom"/>
</dbReference>
<dbReference type="SMART" id="SM00065">
    <property type="entry name" value="GAF"/>
    <property type="match status" value="1"/>
</dbReference>
<dbReference type="Pfam" id="PF00072">
    <property type="entry name" value="Response_reg"/>
    <property type="match status" value="3"/>
</dbReference>
<dbReference type="CDD" id="cd17546">
    <property type="entry name" value="REC_hyHK_CKI1_RcsC-like"/>
    <property type="match status" value="1"/>
</dbReference>
<feature type="domain" description="Response regulatory" evidence="12">
    <location>
        <begin position="930"/>
        <end position="1046"/>
    </location>
</feature>
<dbReference type="InterPro" id="IPR036097">
    <property type="entry name" value="HisK_dim/P_sf"/>
</dbReference>
<comment type="caution">
    <text evidence="14">The sequence shown here is derived from an EMBL/GenBank/DDBJ whole genome shotgun (WGS) entry which is preliminary data.</text>
</comment>
<dbReference type="SUPFAM" id="SSF52172">
    <property type="entry name" value="CheY-like"/>
    <property type="match status" value="3"/>
</dbReference>
<dbReference type="CDD" id="cd19410">
    <property type="entry name" value="HK9-like_sensor"/>
    <property type="match status" value="1"/>
</dbReference>
<keyword evidence="10" id="KW-0472">Membrane</keyword>
<dbReference type="InterPro" id="IPR003018">
    <property type="entry name" value="GAF"/>
</dbReference>
<dbReference type="CDD" id="cd00156">
    <property type="entry name" value="REC"/>
    <property type="match status" value="1"/>
</dbReference>
<dbReference type="PRINTS" id="PR00344">
    <property type="entry name" value="BCTRLSENSOR"/>
</dbReference>
<evidence type="ECO:0000256" key="1">
    <source>
        <dbReference type="ARBA" id="ARBA00000085"/>
    </source>
</evidence>
<dbReference type="Gene3D" id="6.10.340.10">
    <property type="match status" value="1"/>
</dbReference>
<evidence type="ECO:0000256" key="5">
    <source>
        <dbReference type="ARBA" id="ARBA00022679"/>
    </source>
</evidence>
<dbReference type="InterPro" id="IPR003661">
    <property type="entry name" value="HisK_dim/P_dom"/>
</dbReference>
<accession>A0A364Y032</accession>
<feature type="domain" description="Response regulatory" evidence="12">
    <location>
        <begin position="1077"/>
        <end position="1194"/>
    </location>
</feature>
<evidence type="ECO:0000259" key="11">
    <source>
        <dbReference type="PROSITE" id="PS50109"/>
    </source>
</evidence>
<dbReference type="PROSITE" id="PS50885">
    <property type="entry name" value="HAMP"/>
    <property type="match status" value="1"/>
</dbReference>
<keyword evidence="4 8" id="KW-0597">Phosphoprotein</keyword>
<dbReference type="SUPFAM" id="SSF55781">
    <property type="entry name" value="GAF domain-like"/>
    <property type="match status" value="1"/>
</dbReference>
<dbReference type="CDD" id="cd00082">
    <property type="entry name" value="HisKA"/>
    <property type="match status" value="1"/>
</dbReference>
<dbReference type="GO" id="GO:0000155">
    <property type="term" value="F:phosphorelay sensor kinase activity"/>
    <property type="evidence" value="ECO:0007669"/>
    <property type="project" value="InterPro"/>
</dbReference>
<dbReference type="InterPro" id="IPR036890">
    <property type="entry name" value="HATPase_C_sf"/>
</dbReference>
<gene>
    <name evidence="14" type="ORF">DQQ10_15800</name>
</gene>
<dbReference type="Pfam" id="PF13185">
    <property type="entry name" value="GAF_2"/>
    <property type="match status" value="1"/>
</dbReference>
<dbReference type="Gene3D" id="3.30.450.40">
    <property type="match status" value="1"/>
</dbReference>
<dbReference type="InterPro" id="IPR011006">
    <property type="entry name" value="CheY-like_superfamily"/>
</dbReference>
<dbReference type="OrthoDB" id="9811889at2"/>
<dbReference type="Pfam" id="PF00512">
    <property type="entry name" value="HisKA"/>
    <property type="match status" value="1"/>
</dbReference>
<dbReference type="InterPro" id="IPR007891">
    <property type="entry name" value="CHASE3"/>
</dbReference>
<dbReference type="CDD" id="cd06225">
    <property type="entry name" value="HAMP"/>
    <property type="match status" value="1"/>
</dbReference>
<dbReference type="PANTHER" id="PTHR45339:SF1">
    <property type="entry name" value="HYBRID SIGNAL TRANSDUCTION HISTIDINE KINASE J"/>
    <property type="match status" value="1"/>
</dbReference>
<dbReference type="InterPro" id="IPR029016">
    <property type="entry name" value="GAF-like_dom_sf"/>
</dbReference>
<keyword evidence="9" id="KW-0175">Coiled coil</keyword>
<dbReference type="Gene3D" id="1.10.287.130">
    <property type="match status" value="1"/>
</dbReference>
<feature type="modified residue" description="4-aspartylphosphate" evidence="8">
    <location>
        <position position="857"/>
    </location>
</feature>
<dbReference type="EC" id="2.7.13.3" evidence="3"/>
<evidence type="ECO:0000256" key="6">
    <source>
        <dbReference type="ARBA" id="ARBA00022777"/>
    </source>
</evidence>
<dbReference type="Pfam" id="PF05227">
    <property type="entry name" value="CHASE3"/>
    <property type="match status" value="1"/>
</dbReference>
<dbReference type="InterPro" id="IPR004358">
    <property type="entry name" value="Sig_transdc_His_kin-like_C"/>
</dbReference>
<dbReference type="EMBL" id="QMFY01000008">
    <property type="protein sequence ID" value="RAW00019.1"/>
    <property type="molecule type" value="Genomic_DNA"/>
</dbReference>
<dbReference type="SUPFAM" id="SSF55874">
    <property type="entry name" value="ATPase domain of HSP90 chaperone/DNA topoisomerase II/histidine kinase"/>
    <property type="match status" value="1"/>
</dbReference>
<dbReference type="InterPro" id="IPR001789">
    <property type="entry name" value="Sig_transdc_resp-reg_receiver"/>
</dbReference>